<dbReference type="Gene3D" id="2.120.10.30">
    <property type="entry name" value="TolB, C-terminal domain"/>
    <property type="match status" value="2"/>
</dbReference>
<name>A0A0S3QRR8_THET7</name>
<dbReference type="PANTHER" id="PTHR24104:SF25">
    <property type="entry name" value="PROTEIN LIN-41"/>
    <property type="match status" value="1"/>
</dbReference>
<evidence type="ECO:0000313" key="2">
    <source>
        <dbReference type="Proteomes" id="UP000063234"/>
    </source>
</evidence>
<reference evidence="2" key="1">
    <citation type="journal article" date="2018" name="Science">
        <title>A primordial and reversible TCA cycle in a facultatively chemolithoautotrophic thermophile.</title>
        <authorList>
            <person name="Nunoura T."/>
            <person name="Chikaraishi Y."/>
            <person name="Izaki R."/>
            <person name="Suwa T."/>
            <person name="Sato T."/>
            <person name="Harada T."/>
            <person name="Mori K."/>
            <person name="Kato Y."/>
            <person name="Miyazaki M."/>
            <person name="Shimamura S."/>
            <person name="Yanagawa K."/>
            <person name="Shuto A."/>
            <person name="Ohkouchi N."/>
            <person name="Fujita N."/>
            <person name="Takaki Y."/>
            <person name="Atomi H."/>
            <person name="Takai K."/>
        </authorList>
    </citation>
    <scope>NUCLEOTIDE SEQUENCE [LARGE SCALE GENOMIC DNA]</scope>
    <source>
        <strain evidence="2">DSM 17441 / JCM 13301 / NBRC 103674 / ABI70S6</strain>
    </source>
</reference>
<dbReference type="AlphaFoldDB" id="A0A0S3QRR8"/>
<gene>
    <name evidence="1" type="ORF">TST_0226</name>
</gene>
<evidence type="ECO:0000313" key="1">
    <source>
        <dbReference type="EMBL" id="BAT71035.1"/>
    </source>
</evidence>
<evidence type="ECO:0008006" key="3">
    <source>
        <dbReference type="Google" id="ProtNLM"/>
    </source>
</evidence>
<organism evidence="1 2">
    <name type="scientific">Thermosulfidibacter takaii (strain DSM 17441 / JCM 13301 / NBRC 103674 / ABI70S6)</name>
    <dbReference type="NCBI Taxonomy" id="1298851"/>
    <lineage>
        <taxon>Bacteria</taxon>
        <taxon>Pseudomonadati</taxon>
        <taxon>Thermosulfidibacterota</taxon>
        <taxon>Thermosulfidibacteria</taxon>
        <taxon>Thermosulfidibacterales</taxon>
        <taxon>Thermosulfidibacteraceae</taxon>
    </lineage>
</organism>
<proteinExistence type="predicted"/>
<dbReference type="KEGG" id="ttk:TST_0226"/>
<dbReference type="Proteomes" id="UP000063234">
    <property type="component" value="Chromosome"/>
</dbReference>
<dbReference type="EMBL" id="AP013035">
    <property type="protein sequence ID" value="BAT71035.1"/>
    <property type="molecule type" value="Genomic_DNA"/>
</dbReference>
<dbReference type="STRING" id="1298851.TST_0226"/>
<sequence length="293" mass="33568">MTLRDMRMWLCIVLSIVIIPHVSVAGAPWKWVMSMGKDSSGVHLRNPTDLYYDRRVKRFYVVDSGNNRLISFDHRGQYLSQFNAGGQLKGPFSMVKDEKGNIWVVEKEVNSLTYIDLKKKTVERHVLHLPNGAVVFPDRLGLDSQGNLYLLDRASGKILVLDKELRVLRYYASSDGGSFCDFKIKGDGVWALEPLHRKVYHFSLDGRLLDKIELKYELSLPISLEVAAGFIYILDRSAGEIRVFDTEGRFKYAFLEKGESRGKIYYPFKLLFDDAGRLCVVEEGNGRVEVFKR</sequence>
<dbReference type="InterPro" id="IPR011042">
    <property type="entry name" value="6-blade_b-propeller_TolB-like"/>
</dbReference>
<dbReference type="GO" id="GO:0008270">
    <property type="term" value="F:zinc ion binding"/>
    <property type="evidence" value="ECO:0007669"/>
    <property type="project" value="UniProtKB-KW"/>
</dbReference>
<protein>
    <recommendedName>
        <fullName evidence="3">NHL repeat containing protein</fullName>
    </recommendedName>
</protein>
<keyword evidence="2" id="KW-1185">Reference proteome</keyword>
<dbReference type="PANTHER" id="PTHR24104">
    <property type="entry name" value="E3 UBIQUITIN-PROTEIN LIGASE NHLRC1-RELATED"/>
    <property type="match status" value="1"/>
</dbReference>
<accession>A0A0S3QRR8</accession>
<dbReference type="SUPFAM" id="SSF63829">
    <property type="entry name" value="Calcium-dependent phosphotriesterase"/>
    <property type="match status" value="1"/>
</dbReference>
<dbReference type="InterPro" id="IPR050952">
    <property type="entry name" value="TRIM-NHL_E3_ligases"/>
</dbReference>